<gene>
    <name evidence="3" type="ORF">C1O66_08615</name>
</gene>
<dbReference type="InterPro" id="IPR058581">
    <property type="entry name" value="TM_HPP"/>
</dbReference>
<dbReference type="CDD" id="cd04600">
    <property type="entry name" value="CBS_pair_HPP_assoc"/>
    <property type="match status" value="1"/>
</dbReference>
<evidence type="ECO:0000313" key="3">
    <source>
        <dbReference type="EMBL" id="PND39645.1"/>
    </source>
</evidence>
<dbReference type="InterPro" id="IPR000644">
    <property type="entry name" value="CBS_dom"/>
</dbReference>
<dbReference type="InterPro" id="IPR007065">
    <property type="entry name" value="HPP"/>
</dbReference>
<reference evidence="3 4" key="1">
    <citation type="submission" date="2018-01" db="EMBL/GenBank/DDBJ databases">
        <title>Draft genome sequence of Paucibacter aquatile CR182 isolated from freshwater of the Nakdong River.</title>
        <authorList>
            <person name="Choi A."/>
            <person name="Chung E.J."/>
        </authorList>
    </citation>
    <scope>NUCLEOTIDE SEQUENCE [LARGE SCALE GENOMIC DNA]</scope>
    <source>
        <strain evidence="3 4">CR182</strain>
    </source>
</reference>
<dbReference type="PROSITE" id="PS51371">
    <property type="entry name" value="CBS"/>
    <property type="match status" value="2"/>
</dbReference>
<accession>A0A2N8L1R8</accession>
<dbReference type="PANTHER" id="PTHR33741:SF5">
    <property type="entry name" value="TRANSMEMBRANE PROTEIN DDB_G0269096-RELATED"/>
    <property type="match status" value="1"/>
</dbReference>
<feature type="domain" description="CBS" evidence="2">
    <location>
        <begin position="291"/>
        <end position="347"/>
    </location>
</feature>
<evidence type="ECO:0000256" key="1">
    <source>
        <dbReference type="PROSITE-ProRule" id="PRU00703"/>
    </source>
</evidence>
<organism evidence="3 4">
    <name type="scientific">Kinneretia aquatilis</name>
    <dbReference type="NCBI Taxonomy" id="2070761"/>
    <lineage>
        <taxon>Bacteria</taxon>
        <taxon>Pseudomonadati</taxon>
        <taxon>Pseudomonadota</taxon>
        <taxon>Betaproteobacteria</taxon>
        <taxon>Burkholderiales</taxon>
        <taxon>Sphaerotilaceae</taxon>
        <taxon>Roseateles</taxon>
    </lineage>
</organism>
<dbReference type="Proteomes" id="UP000235916">
    <property type="component" value="Unassembled WGS sequence"/>
</dbReference>
<evidence type="ECO:0000313" key="4">
    <source>
        <dbReference type="Proteomes" id="UP000235916"/>
    </source>
</evidence>
<feature type="domain" description="CBS" evidence="2">
    <location>
        <begin position="222"/>
        <end position="279"/>
    </location>
</feature>
<keyword evidence="4" id="KW-1185">Reference proteome</keyword>
<dbReference type="EMBL" id="POSP01000003">
    <property type="protein sequence ID" value="PND39645.1"/>
    <property type="molecule type" value="Genomic_DNA"/>
</dbReference>
<keyword evidence="1" id="KW-0129">CBS domain</keyword>
<dbReference type="InterPro" id="IPR046342">
    <property type="entry name" value="CBS_dom_sf"/>
</dbReference>
<dbReference type="PANTHER" id="PTHR33741">
    <property type="entry name" value="TRANSMEMBRANE PROTEIN DDB_G0269096-RELATED"/>
    <property type="match status" value="1"/>
</dbReference>
<evidence type="ECO:0000259" key="2">
    <source>
        <dbReference type="PROSITE" id="PS51371"/>
    </source>
</evidence>
<dbReference type="AlphaFoldDB" id="A0A2N8L1R8"/>
<proteinExistence type="predicted"/>
<comment type="caution">
    <text evidence="3">The sequence shown here is derived from an EMBL/GenBank/DDBJ whole genome shotgun (WGS) entry which is preliminary data.</text>
</comment>
<name>A0A2N8L1R8_9BURK</name>
<sequence length="352" mass="37121">MAWLSAFLPGPLAIDNRERLRVVAGASLGIGLTAWLCHALAGAQPSPWLVAPLGASAVLVFAVPGSPLAQPWPVIGGNTVSALVAVLCMQLQVGPEWTAALAVGAAIAAMMALRCLHPPGGACALLVVLNGISDPAFALQPVLLNSVLLVLCGMVYNQATKRPYPHRAAAAVPAADLDLDQVLARYNQVLDISRDELRALIEDTQLQGYQRRLADLRARDIMSTHIITVAHSWPLAQAWPLFRQHKIKAMPVVDAQGELVGIVTPADFLRSPGFDAAAVLAPGGLQVGQIMTRSVRVVSADRHLAELIPVFASSGHHHLPVIDAQQRPLGMVTQSDVVAALSGSLLRAAQPT</sequence>
<dbReference type="SUPFAM" id="SSF54631">
    <property type="entry name" value="CBS-domain pair"/>
    <property type="match status" value="1"/>
</dbReference>
<dbReference type="SMART" id="SM00116">
    <property type="entry name" value="CBS"/>
    <property type="match status" value="2"/>
</dbReference>
<protein>
    <recommendedName>
        <fullName evidence="2">CBS domain-containing protein</fullName>
    </recommendedName>
</protein>
<dbReference type="Gene3D" id="3.10.580.10">
    <property type="entry name" value="CBS-domain"/>
    <property type="match status" value="1"/>
</dbReference>
<dbReference type="Pfam" id="PF04982">
    <property type="entry name" value="TM_HPP"/>
    <property type="match status" value="1"/>
</dbReference>
<dbReference type="Pfam" id="PF00571">
    <property type="entry name" value="CBS"/>
    <property type="match status" value="2"/>
</dbReference>
<dbReference type="OrthoDB" id="9811720at2"/>